<comment type="caution">
    <text evidence="1">The sequence shown here is derived from an EMBL/GenBank/DDBJ whole genome shotgun (WGS) entry which is preliminary data.</text>
</comment>
<evidence type="ECO:0000313" key="2">
    <source>
        <dbReference type="Proteomes" id="UP000324222"/>
    </source>
</evidence>
<protein>
    <submittedName>
        <fullName evidence="1">Uncharacterized protein</fullName>
    </submittedName>
</protein>
<name>A0A5B7ELM9_PORTR</name>
<sequence>MEVATLAVARGWLPQRLKCDKVRRVNGSLFSSDFLPPRDYYILYFSQLYITLKQEPHLRGSDARIILSQKGSTGHVHGSVFRHHRQGNCDILHHASGTVQEAQARHTFVREYYIIITINYVDSLQKETAGHQ</sequence>
<gene>
    <name evidence="1" type="ORF">E2C01_026680</name>
</gene>
<reference evidence="1 2" key="1">
    <citation type="submission" date="2019-05" db="EMBL/GenBank/DDBJ databases">
        <title>Another draft genome of Portunus trituberculatus and its Hox gene families provides insights of decapod evolution.</title>
        <authorList>
            <person name="Jeong J.-H."/>
            <person name="Song I."/>
            <person name="Kim S."/>
            <person name="Choi T."/>
            <person name="Kim D."/>
            <person name="Ryu S."/>
            <person name="Kim W."/>
        </authorList>
    </citation>
    <scope>NUCLEOTIDE SEQUENCE [LARGE SCALE GENOMIC DNA]</scope>
    <source>
        <tissue evidence="1">Muscle</tissue>
    </source>
</reference>
<dbReference type="AlphaFoldDB" id="A0A5B7ELM9"/>
<keyword evidence="2" id="KW-1185">Reference proteome</keyword>
<organism evidence="1 2">
    <name type="scientific">Portunus trituberculatus</name>
    <name type="common">Swimming crab</name>
    <name type="synonym">Neptunus trituberculatus</name>
    <dbReference type="NCBI Taxonomy" id="210409"/>
    <lineage>
        <taxon>Eukaryota</taxon>
        <taxon>Metazoa</taxon>
        <taxon>Ecdysozoa</taxon>
        <taxon>Arthropoda</taxon>
        <taxon>Crustacea</taxon>
        <taxon>Multicrustacea</taxon>
        <taxon>Malacostraca</taxon>
        <taxon>Eumalacostraca</taxon>
        <taxon>Eucarida</taxon>
        <taxon>Decapoda</taxon>
        <taxon>Pleocyemata</taxon>
        <taxon>Brachyura</taxon>
        <taxon>Eubrachyura</taxon>
        <taxon>Portunoidea</taxon>
        <taxon>Portunidae</taxon>
        <taxon>Portuninae</taxon>
        <taxon>Portunus</taxon>
    </lineage>
</organism>
<dbReference type="Proteomes" id="UP000324222">
    <property type="component" value="Unassembled WGS sequence"/>
</dbReference>
<accession>A0A5B7ELM9</accession>
<proteinExistence type="predicted"/>
<dbReference type="EMBL" id="VSRR010002810">
    <property type="protein sequence ID" value="MPC33334.1"/>
    <property type="molecule type" value="Genomic_DNA"/>
</dbReference>
<evidence type="ECO:0000313" key="1">
    <source>
        <dbReference type="EMBL" id="MPC33334.1"/>
    </source>
</evidence>